<organism evidence="1 2">
    <name type="scientific">Pseudoduganella guangdongensis</name>
    <dbReference type="NCBI Taxonomy" id="2692179"/>
    <lineage>
        <taxon>Bacteria</taxon>
        <taxon>Pseudomonadati</taxon>
        <taxon>Pseudomonadota</taxon>
        <taxon>Betaproteobacteria</taxon>
        <taxon>Burkholderiales</taxon>
        <taxon>Oxalobacteraceae</taxon>
        <taxon>Telluria group</taxon>
        <taxon>Pseudoduganella</taxon>
    </lineage>
</organism>
<proteinExistence type="predicted"/>
<dbReference type="RefSeq" id="WP_161028322.1">
    <property type="nucleotide sequence ID" value="NZ_WWCJ01000028.1"/>
</dbReference>
<sequence length="325" mass="37025">MGGQDNLEAALPPRSSAPQRWDASVAESRFYWYDLLVNDPLVPDFRDPIGRYQRRMQFALDATMEKQLLFFVVARPRIRFDSKKGTSWGFFGLKLNVPLLVGAENRKESITMELEVPFEATFKKPVVTLHDKYITLNWGALTECFSIHDLLQRFPHDLKHESIVQYVGITRDPQAKLAKGRYPAVNRIVEENENTYDTFLLVKRMDVKVQTSAPEDVLGEASARSQVELMQAALIRYFGGEKPAHYGLIEQNNRRDHVAQLVEAYQLVGLTIDLGFKEADSFHDLKSLGVPVSRRHLVDFTFGPGGEIKFSRLADNDRPLVSIEV</sequence>
<accession>A0A6N9HPP4</accession>
<dbReference type="Proteomes" id="UP000448575">
    <property type="component" value="Unassembled WGS sequence"/>
</dbReference>
<keyword evidence="2" id="KW-1185">Reference proteome</keyword>
<dbReference type="AlphaFoldDB" id="A0A6N9HPP4"/>
<evidence type="ECO:0000313" key="1">
    <source>
        <dbReference type="EMBL" id="MYN05376.1"/>
    </source>
</evidence>
<gene>
    <name evidence="1" type="ORF">GTP41_25080</name>
</gene>
<comment type="caution">
    <text evidence="1">The sequence shown here is derived from an EMBL/GenBank/DDBJ whole genome shotgun (WGS) entry which is preliminary data.</text>
</comment>
<dbReference type="EMBL" id="WWCJ01000028">
    <property type="protein sequence ID" value="MYN05376.1"/>
    <property type="molecule type" value="Genomic_DNA"/>
</dbReference>
<name>A0A6N9HPP4_9BURK</name>
<reference evidence="1 2" key="1">
    <citation type="submission" date="2019-12" db="EMBL/GenBank/DDBJ databases">
        <title>Novel species isolated from a subtropical stream in China.</title>
        <authorList>
            <person name="Lu H."/>
        </authorList>
    </citation>
    <scope>NUCLEOTIDE SEQUENCE [LARGE SCALE GENOMIC DNA]</scope>
    <source>
        <strain evidence="1 2">DS3</strain>
    </source>
</reference>
<evidence type="ECO:0000313" key="2">
    <source>
        <dbReference type="Proteomes" id="UP000448575"/>
    </source>
</evidence>
<protein>
    <submittedName>
        <fullName evidence="1">Uncharacterized protein</fullName>
    </submittedName>
</protein>